<evidence type="ECO:0000313" key="3">
    <source>
        <dbReference type="Proteomes" id="UP001234989"/>
    </source>
</evidence>
<dbReference type="Proteomes" id="UP001234989">
    <property type="component" value="Chromosome 8"/>
</dbReference>
<protein>
    <recommendedName>
        <fullName evidence="1">Integrase zinc-binding domain-containing protein</fullName>
    </recommendedName>
</protein>
<evidence type="ECO:0000313" key="2">
    <source>
        <dbReference type="EMBL" id="WMV41040.1"/>
    </source>
</evidence>
<dbReference type="GO" id="GO:0003676">
    <property type="term" value="F:nucleic acid binding"/>
    <property type="evidence" value="ECO:0007669"/>
    <property type="project" value="InterPro"/>
</dbReference>
<dbReference type="InterPro" id="IPR041588">
    <property type="entry name" value="Integrase_H2C2"/>
</dbReference>
<feature type="domain" description="Integrase zinc-binding" evidence="1">
    <location>
        <begin position="170"/>
        <end position="206"/>
    </location>
</feature>
<name>A0AAF0U868_SOLVR</name>
<dbReference type="PANTHER" id="PTHR35046">
    <property type="entry name" value="ZINC KNUCKLE (CCHC-TYPE) FAMILY PROTEIN"/>
    <property type="match status" value="1"/>
</dbReference>
<sequence>MSSEGIRVDSHKLEAVKQWPRPTSPTNVRSFMGLAEGTYGYVIYCDASRVGLGCVLMQQHVFTDHKSLQYVFTQKELNLCQRIWLEFLKDYDLSVNYHPGKANVVADALRILSIDIVAHVEYQRKELEKDVHRLARLGVHLMIISNGGVTVQNGSESSLAVEKPITPDIGATKLYRDLWEVFWWNGTKRSIADFVVNCPNCQQVKVENEKPGGMTQEINIPTWMWEVINIDFIICLPRTRIHHDSTWVIVDRVTKSTRFLAVKTTDSADDYAKLYINEIVRLHGVPLSIISDIGP</sequence>
<dbReference type="EMBL" id="CP133619">
    <property type="protein sequence ID" value="WMV41040.1"/>
    <property type="molecule type" value="Genomic_DNA"/>
</dbReference>
<dbReference type="InterPro" id="IPR012337">
    <property type="entry name" value="RNaseH-like_sf"/>
</dbReference>
<proteinExistence type="predicted"/>
<dbReference type="SUPFAM" id="SSF56672">
    <property type="entry name" value="DNA/RNA polymerases"/>
    <property type="match status" value="1"/>
</dbReference>
<dbReference type="Pfam" id="PF17921">
    <property type="entry name" value="Integrase_H2C2"/>
    <property type="match status" value="1"/>
</dbReference>
<organism evidence="2 3">
    <name type="scientific">Solanum verrucosum</name>
    <dbReference type="NCBI Taxonomy" id="315347"/>
    <lineage>
        <taxon>Eukaryota</taxon>
        <taxon>Viridiplantae</taxon>
        <taxon>Streptophyta</taxon>
        <taxon>Embryophyta</taxon>
        <taxon>Tracheophyta</taxon>
        <taxon>Spermatophyta</taxon>
        <taxon>Magnoliopsida</taxon>
        <taxon>eudicotyledons</taxon>
        <taxon>Gunneridae</taxon>
        <taxon>Pentapetalae</taxon>
        <taxon>asterids</taxon>
        <taxon>lamiids</taxon>
        <taxon>Solanales</taxon>
        <taxon>Solanaceae</taxon>
        <taxon>Solanoideae</taxon>
        <taxon>Solaneae</taxon>
        <taxon>Solanum</taxon>
    </lineage>
</organism>
<gene>
    <name evidence="2" type="ORF">MTR67_034425</name>
</gene>
<accession>A0AAF0U868</accession>
<dbReference type="SUPFAM" id="SSF53098">
    <property type="entry name" value="Ribonuclease H-like"/>
    <property type="match status" value="1"/>
</dbReference>
<dbReference type="InterPro" id="IPR043502">
    <property type="entry name" value="DNA/RNA_pol_sf"/>
</dbReference>
<dbReference type="InterPro" id="IPR036397">
    <property type="entry name" value="RNaseH_sf"/>
</dbReference>
<dbReference type="PANTHER" id="PTHR35046:SF26">
    <property type="entry name" value="RNA-DIRECTED DNA POLYMERASE"/>
    <property type="match status" value="1"/>
</dbReference>
<keyword evidence="3" id="KW-1185">Reference proteome</keyword>
<dbReference type="AlphaFoldDB" id="A0AAF0U868"/>
<reference evidence="2" key="1">
    <citation type="submission" date="2023-08" db="EMBL/GenBank/DDBJ databases">
        <title>A de novo genome assembly of Solanum verrucosum Schlechtendal, a Mexican diploid species geographically isolated from the other diploid A-genome species in potato relatives.</title>
        <authorList>
            <person name="Hosaka K."/>
        </authorList>
    </citation>
    <scope>NUCLEOTIDE SEQUENCE</scope>
    <source>
        <tissue evidence="2">Young leaves</tissue>
    </source>
</reference>
<dbReference type="Gene3D" id="1.10.340.70">
    <property type="match status" value="1"/>
</dbReference>
<evidence type="ECO:0000259" key="1">
    <source>
        <dbReference type="Pfam" id="PF17921"/>
    </source>
</evidence>
<dbReference type="Gene3D" id="3.30.420.10">
    <property type="entry name" value="Ribonuclease H-like superfamily/Ribonuclease H"/>
    <property type="match status" value="1"/>
</dbReference>